<comment type="caution">
    <text evidence="2">The sequence shown here is derived from an EMBL/GenBank/DDBJ whole genome shotgun (WGS) entry which is preliminary data.</text>
</comment>
<evidence type="ECO:0000313" key="3">
    <source>
        <dbReference type="Proteomes" id="UP000609849"/>
    </source>
</evidence>
<name>A0ABR7JKS7_9FIRM</name>
<keyword evidence="3" id="KW-1185">Reference proteome</keyword>
<dbReference type="Proteomes" id="UP000609849">
    <property type="component" value="Unassembled WGS sequence"/>
</dbReference>
<sequence>MKNITFGQLLDKLLYLSNQKKSTLAKILGYDVSYISKWINGKNLPTQKSISDVCKRTSEFIVNSLTPITMQDLKGYFEIDDDVDTNSILSKYLEENLKESYIFTAQKNIPNIHSRTHWEDNYNSMMHINPRLRKQYLSKDMYSFLNKSNKLDLIISANLYRLNNSDRMAISDMKDQLAELEDNVKVRARLLMGFEGEHEDVIFNTILIINMITKYPDMDFKVYNCEVDSNSIMAVVKDSIFHMAIFNKDKQCLLTNMSKEKRIIDEMYYSLDEMVKNQGKPIIDRKTSIEMIRDKKFTQYIMNQDLRLLLGSISELFMPYDLFNEVASLVFGDDDEVLDELKKINMFLQNVTYTSKLKVLIYESGLESYISSGKLNFFNIPVELTFEQREKHINHIEKIITESENVEIKLIDGNFVEGFKEDENPSLYLSKTLKIMKINPQSRINDYAIIRDSEFKNICDIFFDSIWENEIVVDDKYDVLERMKKYLAYSKIINESL</sequence>
<accession>A0ABR7JKS7</accession>
<evidence type="ECO:0000259" key="1">
    <source>
        <dbReference type="PROSITE" id="PS50943"/>
    </source>
</evidence>
<dbReference type="EMBL" id="JACRWE010000001">
    <property type="protein sequence ID" value="MBC5995531.1"/>
    <property type="molecule type" value="Genomic_DNA"/>
</dbReference>
<evidence type="ECO:0000313" key="2">
    <source>
        <dbReference type="EMBL" id="MBC5995531.1"/>
    </source>
</evidence>
<dbReference type="CDD" id="cd00093">
    <property type="entry name" value="HTH_XRE"/>
    <property type="match status" value="1"/>
</dbReference>
<reference evidence="2 3" key="1">
    <citation type="submission" date="2020-08" db="EMBL/GenBank/DDBJ databases">
        <authorList>
            <person name="Liu C."/>
            <person name="Sun Q."/>
        </authorList>
    </citation>
    <scope>NUCLEOTIDE SEQUENCE [LARGE SCALE GENOMIC DNA]</scope>
    <source>
        <strain evidence="2 3">NSJ-18</strain>
    </source>
</reference>
<gene>
    <name evidence="2" type="ORF">H8923_02045</name>
</gene>
<dbReference type="SUPFAM" id="SSF47413">
    <property type="entry name" value="lambda repressor-like DNA-binding domains"/>
    <property type="match status" value="1"/>
</dbReference>
<dbReference type="PROSITE" id="PS50943">
    <property type="entry name" value="HTH_CROC1"/>
    <property type="match status" value="1"/>
</dbReference>
<dbReference type="InterPro" id="IPR001387">
    <property type="entry name" value="Cro/C1-type_HTH"/>
</dbReference>
<protein>
    <submittedName>
        <fullName evidence="2">Helix-turn-helix transcriptional regulator</fullName>
    </submittedName>
</protein>
<dbReference type="InterPro" id="IPR010982">
    <property type="entry name" value="Lambda_DNA-bd_dom_sf"/>
</dbReference>
<organism evidence="2 3">
    <name type="scientific">Romboutsia faecis</name>
    <dbReference type="NCBI Taxonomy" id="2764597"/>
    <lineage>
        <taxon>Bacteria</taxon>
        <taxon>Bacillati</taxon>
        <taxon>Bacillota</taxon>
        <taxon>Clostridia</taxon>
        <taxon>Peptostreptococcales</taxon>
        <taxon>Peptostreptococcaceae</taxon>
        <taxon>Romboutsia</taxon>
    </lineage>
</organism>
<dbReference type="RefSeq" id="WP_153925365.1">
    <property type="nucleotide sequence ID" value="NZ_JACRWE010000001.1"/>
</dbReference>
<proteinExistence type="predicted"/>
<dbReference type="Gene3D" id="1.10.260.40">
    <property type="entry name" value="lambda repressor-like DNA-binding domains"/>
    <property type="match status" value="1"/>
</dbReference>
<feature type="domain" description="HTH cro/C1-type" evidence="1">
    <location>
        <begin position="24"/>
        <end position="61"/>
    </location>
</feature>